<name>A0A6U8NK74_9EUGL</name>
<evidence type="ECO:0000313" key="2">
    <source>
        <dbReference type="EMBL" id="CAD9042479.1"/>
    </source>
</evidence>
<dbReference type="EMBL" id="HBGA01146660">
    <property type="protein sequence ID" value="CAD9042478.1"/>
    <property type="molecule type" value="Transcribed_RNA"/>
</dbReference>
<dbReference type="AlphaFoldDB" id="A0A6U8NK74"/>
<proteinExistence type="predicted"/>
<organism evidence="1">
    <name type="scientific">Eutreptiella gymnastica</name>
    <dbReference type="NCBI Taxonomy" id="73025"/>
    <lineage>
        <taxon>Eukaryota</taxon>
        <taxon>Discoba</taxon>
        <taxon>Euglenozoa</taxon>
        <taxon>Euglenida</taxon>
        <taxon>Spirocuta</taxon>
        <taxon>Euglenophyceae</taxon>
        <taxon>Eutreptiales</taxon>
        <taxon>Eutreptiaceae</taxon>
        <taxon>Eutreptiella</taxon>
    </lineage>
</organism>
<evidence type="ECO:0000313" key="1">
    <source>
        <dbReference type="EMBL" id="CAD9042478.1"/>
    </source>
</evidence>
<sequence>MGGMTLCGPIMCQPHPPSCLPSSCLPNVPHPEGSLERPMKPEQSSFLLARLQFQEAESSLEATMAAFCSEISGHLRLKTWERVGGKQDKNCKMGVIPNFCAPHCGSFR</sequence>
<reference evidence="1" key="1">
    <citation type="submission" date="2021-01" db="EMBL/GenBank/DDBJ databases">
        <authorList>
            <person name="Corre E."/>
            <person name="Pelletier E."/>
            <person name="Niang G."/>
            <person name="Scheremetjew M."/>
            <person name="Finn R."/>
            <person name="Kale V."/>
            <person name="Holt S."/>
            <person name="Cochrane G."/>
            <person name="Meng A."/>
            <person name="Brown T."/>
            <person name="Cohen L."/>
        </authorList>
    </citation>
    <scope>NUCLEOTIDE SEQUENCE</scope>
    <source>
        <strain evidence="1">NIES-381</strain>
    </source>
</reference>
<dbReference type="EMBL" id="HBGA01146661">
    <property type="protein sequence ID" value="CAD9042479.1"/>
    <property type="molecule type" value="Transcribed_RNA"/>
</dbReference>
<protein>
    <submittedName>
        <fullName evidence="1">Uncharacterized protein</fullName>
    </submittedName>
</protein>
<accession>A0A6U8NK74</accession>
<gene>
    <name evidence="1" type="ORF">EGYM00392_LOCUS53655</name>
    <name evidence="2" type="ORF">EGYM00392_LOCUS53656</name>
</gene>